<evidence type="ECO:0000256" key="1">
    <source>
        <dbReference type="ARBA" id="ARBA00001946"/>
    </source>
</evidence>
<dbReference type="HAMAP" id="MF_00027">
    <property type="entry name" value="CobB_CbiA"/>
    <property type="match status" value="1"/>
</dbReference>
<feature type="domain" description="CobB/CobQ-like glutamine amidotransferase" evidence="10">
    <location>
        <begin position="295"/>
        <end position="476"/>
    </location>
</feature>
<comment type="caution">
    <text evidence="11">The sequence shown here is derived from an EMBL/GenBank/DDBJ whole genome shotgun (WGS) entry which is preliminary data.</text>
</comment>
<keyword evidence="4 7" id="KW-0067">ATP-binding</keyword>
<keyword evidence="5 7" id="KW-0460">Magnesium</keyword>
<comment type="function">
    <text evidence="7">Catalyzes the ATP-dependent amidation of the two carboxylate groups at positions a and c of hydrogenobyrinate, using either L-glutamine or ammonia as the nitrogen source.</text>
</comment>
<evidence type="ECO:0000256" key="5">
    <source>
        <dbReference type="ARBA" id="ARBA00022842"/>
    </source>
</evidence>
<evidence type="ECO:0000313" key="12">
    <source>
        <dbReference type="Proteomes" id="UP001499986"/>
    </source>
</evidence>
<comment type="domain">
    <text evidence="7">Comprises of two domains. The C-terminal domain contains the binding site for glutamine and catalyzes the hydrolysis of this substrate to glutamate and ammonia. The N-terminal domain is anticipated to bind ATP and hydrogenobyrinate and catalyzes the ultimate synthesis of the diamide product. The ammonia produced via the glutaminase domain is probably translocated to the adjacent domain via a molecular tunnel, where it reacts with an activated intermediate.</text>
</comment>
<accession>A0ABP5VV56</accession>
<dbReference type="InterPro" id="IPR002586">
    <property type="entry name" value="CobQ/CobB/MinD/ParA_Nub-bd_dom"/>
</dbReference>
<feature type="compositionally biased region" description="Pro residues" evidence="8">
    <location>
        <begin position="267"/>
        <end position="278"/>
    </location>
</feature>
<dbReference type="InterPro" id="IPR011698">
    <property type="entry name" value="GATase_3"/>
</dbReference>
<dbReference type="Proteomes" id="UP001499986">
    <property type="component" value="Unassembled WGS sequence"/>
</dbReference>
<reference evidence="12" key="1">
    <citation type="journal article" date="2019" name="Int. J. Syst. Evol. Microbiol.">
        <title>The Global Catalogue of Microorganisms (GCM) 10K type strain sequencing project: providing services to taxonomists for standard genome sequencing and annotation.</title>
        <authorList>
            <consortium name="The Broad Institute Genomics Platform"/>
            <consortium name="The Broad Institute Genome Sequencing Center for Infectious Disease"/>
            <person name="Wu L."/>
            <person name="Ma J."/>
        </authorList>
    </citation>
    <scope>NUCLEOTIDE SEQUENCE [LARGE SCALE GENOMIC DNA]</scope>
    <source>
        <strain evidence="12">JCM 4358</strain>
    </source>
</reference>
<dbReference type="InterPro" id="IPR004484">
    <property type="entry name" value="CbiA/CobB_synth"/>
</dbReference>
<evidence type="ECO:0000259" key="10">
    <source>
        <dbReference type="Pfam" id="PF07685"/>
    </source>
</evidence>
<dbReference type="SUPFAM" id="SSF52317">
    <property type="entry name" value="Class I glutamine amidotransferase-like"/>
    <property type="match status" value="1"/>
</dbReference>
<dbReference type="InterPro" id="IPR029062">
    <property type="entry name" value="Class_I_gatase-like"/>
</dbReference>
<dbReference type="EMBL" id="BAAASE010000007">
    <property type="protein sequence ID" value="GAA2412047.1"/>
    <property type="molecule type" value="Genomic_DNA"/>
</dbReference>
<dbReference type="Pfam" id="PF07685">
    <property type="entry name" value="GATase_3"/>
    <property type="match status" value="1"/>
</dbReference>
<dbReference type="InterPro" id="IPR027417">
    <property type="entry name" value="P-loop_NTPase"/>
</dbReference>
<gene>
    <name evidence="7" type="primary">cobB</name>
    <name evidence="11" type="ORF">GCM10010255_56400</name>
</gene>
<comment type="cofactor">
    <cofactor evidence="1 7">
        <name>Mg(2+)</name>
        <dbReference type="ChEBI" id="CHEBI:18420"/>
    </cofactor>
</comment>
<dbReference type="SUPFAM" id="SSF52540">
    <property type="entry name" value="P-loop containing nucleoside triphosphate hydrolases"/>
    <property type="match status" value="1"/>
</dbReference>
<comment type="pathway">
    <text evidence="7">Cofactor biosynthesis; adenosylcobalamin biosynthesis; cob(II)yrinate a,c-diamide from precorrin-2 (aerobic route): step 9/10.</text>
</comment>
<dbReference type="Gene3D" id="3.40.50.880">
    <property type="match status" value="1"/>
</dbReference>
<evidence type="ECO:0000256" key="7">
    <source>
        <dbReference type="HAMAP-Rule" id="MF_00027"/>
    </source>
</evidence>
<feature type="site" description="Increases nucleophilicity of active site Cys" evidence="7">
    <location>
        <position position="470"/>
    </location>
</feature>
<evidence type="ECO:0000256" key="8">
    <source>
        <dbReference type="SAM" id="MobiDB-lite"/>
    </source>
</evidence>
<keyword evidence="7" id="KW-0169">Cobalamin biosynthesis</keyword>
<dbReference type="Gene3D" id="3.40.50.300">
    <property type="entry name" value="P-loop containing nucleotide triphosphate hydrolases"/>
    <property type="match status" value="1"/>
</dbReference>
<dbReference type="NCBIfam" id="NF002204">
    <property type="entry name" value="PRK01077.1"/>
    <property type="match status" value="1"/>
</dbReference>
<name>A0ABP5VV56_9ACTN</name>
<comment type="catalytic activity">
    <reaction evidence="7">
        <text>hydrogenobyrinate + 2 L-glutamine + 2 ATP + 2 H2O = hydrogenobyrinate a,c-diamide + 2 L-glutamate + 2 ADP + 2 phosphate + 2 H(+)</text>
        <dbReference type="Rhea" id="RHEA:12544"/>
        <dbReference type="ChEBI" id="CHEBI:15377"/>
        <dbReference type="ChEBI" id="CHEBI:15378"/>
        <dbReference type="ChEBI" id="CHEBI:29985"/>
        <dbReference type="ChEBI" id="CHEBI:30616"/>
        <dbReference type="ChEBI" id="CHEBI:43474"/>
        <dbReference type="ChEBI" id="CHEBI:58359"/>
        <dbReference type="ChEBI" id="CHEBI:77873"/>
        <dbReference type="ChEBI" id="CHEBI:77874"/>
        <dbReference type="ChEBI" id="CHEBI:456216"/>
        <dbReference type="EC" id="6.3.5.9"/>
    </reaction>
</comment>
<feature type="domain" description="CobQ/CobB/MinD/ParA nucleotide binding" evidence="9">
    <location>
        <begin position="10"/>
        <end position="195"/>
    </location>
</feature>
<evidence type="ECO:0000256" key="6">
    <source>
        <dbReference type="ARBA" id="ARBA00022962"/>
    </source>
</evidence>
<feature type="active site" description="Nucleophile" evidence="7">
    <location>
        <position position="376"/>
    </location>
</feature>
<dbReference type="Pfam" id="PF01656">
    <property type="entry name" value="CbiA"/>
    <property type="match status" value="1"/>
</dbReference>
<comment type="miscellaneous">
    <text evidence="7">The a and c carboxylates of hydrogenobyrinate are activated for nucleophilic attack via formation of a phosphorylated intermediate by ATP. CobB catalyzes first the amidation of the c-carboxylate, and then that of the a-carboxylate.</text>
</comment>
<dbReference type="PANTHER" id="PTHR43873">
    <property type="entry name" value="COBYRINATE A,C-DIAMIDE SYNTHASE"/>
    <property type="match status" value="1"/>
</dbReference>
<evidence type="ECO:0000256" key="4">
    <source>
        <dbReference type="ARBA" id="ARBA00022840"/>
    </source>
</evidence>
<dbReference type="CDD" id="cd05388">
    <property type="entry name" value="CobB_N"/>
    <property type="match status" value="1"/>
</dbReference>
<evidence type="ECO:0000313" key="11">
    <source>
        <dbReference type="EMBL" id="GAA2412047.1"/>
    </source>
</evidence>
<proteinExistence type="inferred from homology"/>
<sequence length="490" mass="50622">MVTSSSVPRLVVAAPSSGSGKTTVATGLMAAFAARGLAVSPHKVGPDYIDPGYHALATGRVGRNLDAYLCGPELVGPLFLHGARGCDLAVVEGVMGLYDGAAGEGELASTAHVAKLLRAPVVLVVDASSQSRSVAALVHGFVSWDPEVRVGGVILNKVASDRHEVMLREALEQTGVPVLGVLRRAPQVDTPSRHLGLVPVAERRAEAVEAVAAMAAQVSDGCDLGGLMELARSAGVFSCEAWDAAAAVACSPPPPLPVPSSRGSAPSTPPGGPAPWTPDRPEPPRPQTPDGLVLAVAGGEAFTFSYAENTELLAAAGADVVPFDPLRDEELPEGTRGLVIGGGFPEVYAAELSANEPLRKAVADLAESGAPVAAECAGLLYLCRELDGLPMCGVLDAGARMTGRLTLGYRDAVAVGDSVLAAAGTRMRGHEFHRTAVEPGAGAEPAWGLRTPQRRVEGFVQRGVHASYLHTHWAAEPGVARRFVERCRTS</sequence>
<dbReference type="PANTHER" id="PTHR43873:SF1">
    <property type="entry name" value="COBYRINATE A,C-DIAMIDE SYNTHASE"/>
    <property type="match status" value="1"/>
</dbReference>
<keyword evidence="2 7" id="KW-0436">Ligase</keyword>
<feature type="region of interest" description="Disordered" evidence="8">
    <location>
        <begin position="255"/>
        <end position="290"/>
    </location>
</feature>
<dbReference type="PROSITE" id="PS51274">
    <property type="entry name" value="GATASE_COBBQ"/>
    <property type="match status" value="1"/>
</dbReference>
<evidence type="ECO:0000256" key="2">
    <source>
        <dbReference type="ARBA" id="ARBA00022598"/>
    </source>
</evidence>
<organism evidence="11 12">
    <name type="scientific">Streptomyces coeruleofuscus</name>
    <dbReference type="NCBI Taxonomy" id="66879"/>
    <lineage>
        <taxon>Bacteria</taxon>
        <taxon>Bacillati</taxon>
        <taxon>Actinomycetota</taxon>
        <taxon>Actinomycetes</taxon>
        <taxon>Kitasatosporales</taxon>
        <taxon>Streptomycetaceae</taxon>
        <taxon>Streptomyces</taxon>
    </lineage>
</organism>
<dbReference type="EC" id="6.3.5.9" evidence="7"/>
<evidence type="ECO:0000256" key="3">
    <source>
        <dbReference type="ARBA" id="ARBA00022741"/>
    </source>
</evidence>
<keyword evidence="3 7" id="KW-0547">Nucleotide-binding</keyword>
<comment type="similarity">
    <text evidence="7">Belongs to the CobB/CbiA family.</text>
</comment>
<keyword evidence="6 7" id="KW-0315">Glutamine amidotransferase</keyword>
<protein>
    <recommendedName>
        <fullName evidence="7">Hydrogenobyrinate a,c-diamide synthase</fullName>
        <ecNumber evidence="7">6.3.5.9</ecNumber>
    </recommendedName>
    <alternativeName>
        <fullName evidence="7">Hydrogenobyrinic acid a,c-diamide synthase</fullName>
    </alternativeName>
</protein>
<keyword evidence="12" id="KW-1185">Reference proteome</keyword>
<dbReference type="CDD" id="cd03130">
    <property type="entry name" value="GATase1_CobB"/>
    <property type="match status" value="1"/>
</dbReference>
<evidence type="ECO:0000259" key="9">
    <source>
        <dbReference type="Pfam" id="PF01656"/>
    </source>
</evidence>
<dbReference type="RefSeq" id="WP_346138842.1">
    <property type="nucleotide sequence ID" value="NZ_BAAASE010000007.1"/>
</dbReference>